<feature type="region of interest" description="Disordered" evidence="7">
    <location>
        <begin position="1"/>
        <end position="59"/>
    </location>
</feature>
<dbReference type="PANTHER" id="PTHR10373:SF38">
    <property type="entry name" value="PROTEIN PANGOLIN, ISOFORM J"/>
    <property type="match status" value="1"/>
</dbReference>
<sequence>MSSANDDGADEVKVFRRNDADDVETAQSSHQLTEDKKDVALETELETRTPSSTIIGSKPGAFVKPSPTFPAFPTAAMSPSYGPLPLFYPFFLPSQPPYGMSFGRMPPSAMDARTMSPSYAAAFVMQQAAQTMSPSFDMYRNFPFAPASPLQGSPAGTPKGCNPFAAASMMRNMTASAPHPLNSINQMRLPNMGSPITSMANNLAQTPTGGPTPKRIKSESRFAKVRLEDRHIKKPLNAFMWYMKENRPKLMEELDYKERQSAELNKVGVGMTFRRKSSRGTTN</sequence>
<accession>F1KSI6</accession>
<evidence type="ECO:0000256" key="6">
    <source>
        <dbReference type="ARBA" id="ARBA00023242"/>
    </source>
</evidence>
<reference evidence="8" key="1">
    <citation type="journal article" date="2011" name="Genome Res.">
        <title>Deep small RNA sequencing from the nematode Ascaris reveals conservation, functional diversification, and novel developmental profiles.</title>
        <authorList>
            <person name="Wang J."/>
            <person name="Czech B."/>
            <person name="Crunk A."/>
            <person name="Wallace A."/>
            <person name="Mitreva M."/>
            <person name="Hannon G.J."/>
            <person name="Davis R.E."/>
        </authorList>
    </citation>
    <scope>NUCLEOTIDE SEQUENCE</scope>
</reference>
<dbReference type="EMBL" id="JI165151">
    <property type="protein sequence ID" value="ADY40840.1"/>
    <property type="molecule type" value="mRNA"/>
</dbReference>
<dbReference type="SUPFAM" id="SSF47095">
    <property type="entry name" value="HMG-box"/>
    <property type="match status" value="1"/>
</dbReference>
<dbReference type="PANTHER" id="PTHR10373">
    <property type="entry name" value="TRANSCRIPTION FACTOR 7 FAMILY MEMBER"/>
    <property type="match status" value="1"/>
</dbReference>
<feature type="compositionally biased region" description="Basic and acidic residues" evidence="7">
    <location>
        <begin position="10"/>
        <end position="20"/>
    </location>
</feature>
<dbReference type="Gene3D" id="1.10.30.10">
    <property type="entry name" value="High mobility group box domain"/>
    <property type="match status" value="1"/>
</dbReference>
<proteinExistence type="evidence at transcript level"/>
<evidence type="ECO:0000256" key="5">
    <source>
        <dbReference type="ARBA" id="ARBA00023163"/>
    </source>
</evidence>
<dbReference type="GO" id="GO:0000785">
    <property type="term" value="C:chromatin"/>
    <property type="evidence" value="ECO:0007669"/>
    <property type="project" value="TreeGrafter"/>
</dbReference>
<protein>
    <submittedName>
        <fullName evidence="8">Protein pop-1</fullName>
    </submittedName>
</protein>
<keyword evidence="5" id="KW-0804">Transcription</keyword>
<keyword evidence="4" id="KW-0010">Activator</keyword>
<keyword evidence="2" id="KW-0805">Transcription regulation</keyword>
<evidence type="ECO:0000256" key="2">
    <source>
        <dbReference type="ARBA" id="ARBA00023015"/>
    </source>
</evidence>
<keyword evidence="6" id="KW-0539">Nucleus</keyword>
<dbReference type="GO" id="GO:1990907">
    <property type="term" value="C:beta-catenin-TCF complex"/>
    <property type="evidence" value="ECO:0007669"/>
    <property type="project" value="TreeGrafter"/>
</dbReference>
<dbReference type="GO" id="GO:0000981">
    <property type="term" value="F:DNA-binding transcription factor activity, RNA polymerase II-specific"/>
    <property type="evidence" value="ECO:0007669"/>
    <property type="project" value="TreeGrafter"/>
</dbReference>
<keyword evidence="3" id="KW-0238">DNA-binding</keyword>
<organism evidence="8">
    <name type="scientific">Ascaris suum</name>
    <name type="common">Pig roundworm</name>
    <name type="synonym">Ascaris lumbricoides</name>
    <dbReference type="NCBI Taxonomy" id="6253"/>
    <lineage>
        <taxon>Eukaryota</taxon>
        <taxon>Metazoa</taxon>
        <taxon>Ecdysozoa</taxon>
        <taxon>Nematoda</taxon>
        <taxon>Chromadorea</taxon>
        <taxon>Rhabditida</taxon>
        <taxon>Spirurina</taxon>
        <taxon>Ascaridomorpha</taxon>
        <taxon>Ascaridoidea</taxon>
        <taxon>Ascarididae</taxon>
        <taxon>Ascaris</taxon>
    </lineage>
</organism>
<dbReference type="InterPro" id="IPR024940">
    <property type="entry name" value="TCF/LEF"/>
</dbReference>
<dbReference type="GO" id="GO:0060070">
    <property type="term" value="P:canonical Wnt signaling pathway"/>
    <property type="evidence" value="ECO:0007669"/>
    <property type="project" value="TreeGrafter"/>
</dbReference>
<dbReference type="AlphaFoldDB" id="F1KSI6"/>
<comment type="subcellular location">
    <subcellularLocation>
        <location evidence="1">Nucleus</location>
    </subcellularLocation>
</comment>
<evidence type="ECO:0000256" key="7">
    <source>
        <dbReference type="SAM" id="MobiDB-lite"/>
    </source>
</evidence>
<evidence type="ECO:0000256" key="4">
    <source>
        <dbReference type="ARBA" id="ARBA00023159"/>
    </source>
</evidence>
<dbReference type="GO" id="GO:0000978">
    <property type="term" value="F:RNA polymerase II cis-regulatory region sequence-specific DNA binding"/>
    <property type="evidence" value="ECO:0007669"/>
    <property type="project" value="TreeGrafter"/>
</dbReference>
<evidence type="ECO:0000313" key="8">
    <source>
        <dbReference type="EMBL" id="ADY40840.1"/>
    </source>
</evidence>
<dbReference type="InterPro" id="IPR036910">
    <property type="entry name" value="HMG_box_dom_sf"/>
</dbReference>
<evidence type="ECO:0000256" key="1">
    <source>
        <dbReference type="ARBA" id="ARBA00004123"/>
    </source>
</evidence>
<evidence type="ECO:0000256" key="3">
    <source>
        <dbReference type="ARBA" id="ARBA00023125"/>
    </source>
</evidence>
<name>F1KSI6_ASCSU</name>